<comment type="caution">
    <text evidence="1">The sequence shown here is derived from an EMBL/GenBank/DDBJ whole genome shotgun (WGS) entry which is preliminary data.</text>
</comment>
<reference evidence="1" key="1">
    <citation type="journal article" date="2019" name="bioRxiv">
        <title>The Genome of the Zebra Mussel, Dreissena polymorpha: A Resource for Invasive Species Research.</title>
        <authorList>
            <person name="McCartney M.A."/>
            <person name="Auch B."/>
            <person name="Kono T."/>
            <person name="Mallez S."/>
            <person name="Zhang Y."/>
            <person name="Obille A."/>
            <person name="Becker A."/>
            <person name="Abrahante J.E."/>
            <person name="Garbe J."/>
            <person name="Badalamenti J.P."/>
            <person name="Herman A."/>
            <person name="Mangelson H."/>
            <person name="Liachko I."/>
            <person name="Sullivan S."/>
            <person name="Sone E.D."/>
            <person name="Koren S."/>
            <person name="Silverstein K.A.T."/>
            <person name="Beckman K.B."/>
            <person name="Gohl D.M."/>
        </authorList>
    </citation>
    <scope>NUCLEOTIDE SEQUENCE</scope>
    <source>
        <strain evidence="1">Duluth1</strain>
        <tissue evidence="1">Whole animal</tissue>
    </source>
</reference>
<evidence type="ECO:0008006" key="3">
    <source>
        <dbReference type="Google" id="ProtNLM"/>
    </source>
</evidence>
<reference evidence="1" key="2">
    <citation type="submission" date="2020-11" db="EMBL/GenBank/DDBJ databases">
        <authorList>
            <person name="McCartney M.A."/>
            <person name="Auch B."/>
            <person name="Kono T."/>
            <person name="Mallez S."/>
            <person name="Becker A."/>
            <person name="Gohl D.M."/>
            <person name="Silverstein K.A.T."/>
            <person name="Koren S."/>
            <person name="Bechman K.B."/>
            <person name="Herman A."/>
            <person name="Abrahante J.E."/>
            <person name="Garbe J."/>
        </authorList>
    </citation>
    <scope>NUCLEOTIDE SEQUENCE</scope>
    <source>
        <strain evidence="1">Duluth1</strain>
        <tissue evidence="1">Whole animal</tissue>
    </source>
</reference>
<protein>
    <recommendedName>
        <fullName evidence="3">Reverse transcriptase</fullName>
    </recommendedName>
</protein>
<dbReference type="EMBL" id="JAIWYP010000016">
    <property type="protein sequence ID" value="KAH3696698.1"/>
    <property type="molecule type" value="Genomic_DNA"/>
</dbReference>
<gene>
    <name evidence="1" type="ORF">DPMN_084174</name>
</gene>
<dbReference type="AlphaFoldDB" id="A0A9D4BKL6"/>
<proteinExistence type="predicted"/>
<keyword evidence="2" id="KW-1185">Reference proteome</keyword>
<evidence type="ECO:0000313" key="2">
    <source>
        <dbReference type="Proteomes" id="UP000828390"/>
    </source>
</evidence>
<evidence type="ECO:0000313" key="1">
    <source>
        <dbReference type="EMBL" id="KAH3696698.1"/>
    </source>
</evidence>
<sequence>MARLVRHYRLPHLYAKNIIDSPLCCCGDIVSNFHFLFTCSDYSVIRTKLMNDVLGIRSPVDLDTLLFGNTSLNDDDNSTIFLCVKQYITESKQFGTKDKDDDGDNEYRHKNAIFLAVAVFCYR</sequence>
<dbReference type="Proteomes" id="UP000828390">
    <property type="component" value="Unassembled WGS sequence"/>
</dbReference>
<accession>A0A9D4BKL6</accession>
<organism evidence="1 2">
    <name type="scientific">Dreissena polymorpha</name>
    <name type="common">Zebra mussel</name>
    <name type="synonym">Mytilus polymorpha</name>
    <dbReference type="NCBI Taxonomy" id="45954"/>
    <lineage>
        <taxon>Eukaryota</taxon>
        <taxon>Metazoa</taxon>
        <taxon>Spiralia</taxon>
        <taxon>Lophotrochozoa</taxon>
        <taxon>Mollusca</taxon>
        <taxon>Bivalvia</taxon>
        <taxon>Autobranchia</taxon>
        <taxon>Heteroconchia</taxon>
        <taxon>Euheterodonta</taxon>
        <taxon>Imparidentia</taxon>
        <taxon>Neoheterodontei</taxon>
        <taxon>Myida</taxon>
        <taxon>Dreissenoidea</taxon>
        <taxon>Dreissenidae</taxon>
        <taxon>Dreissena</taxon>
    </lineage>
</organism>
<name>A0A9D4BKL6_DREPO</name>